<evidence type="ECO:0000313" key="2">
    <source>
        <dbReference type="Proteomes" id="UP000185911"/>
    </source>
</evidence>
<keyword evidence="2" id="KW-1185">Reference proteome</keyword>
<comment type="caution">
    <text evidence="1">The sequence shown here is derived from an EMBL/GenBank/DDBJ whole genome shotgun (WGS) entry which is preliminary data.</text>
</comment>
<gene>
    <name evidence="1" type="ORF">BLL52_3426</name>
</gene>
<proteinExistence type="predicted"/>
<accession>A0A1Q8YB47</accession>
<dbReference type="Proteomes" id="UP000185911">
    <property type="component" value="Unassembled WGS sequence"/>
</dbReference>
<sequence>MLIESRKCEAKPVPMARPVPEQMLLVAPRVLLSKEEFPAHYPRPQRRIW</sequence>
<name>A0A1Q8YB47_9BURK</name>
<protein>
    <submittedName>
        <fullName evidence="1">Uncharacterized protein</fullName>
    </submittedName>
</protein>
<dbReference type="EMBL" id="MSYM01000017">
    <property type="protein sequence ID" value="OLP05301.1"/>
    <property type="molecule type" value="Genomic_DNA"/>
</dbReference>
<reference evidence="1 2" key="1">
    <citation type="submission" date="2017-01" db="EMBL/GenBank/DDBJ databases">
        <title>Genome sequence of Rhodoferax antarcticus ANT.BR, a psychrophilic purple nonsulfur bacterium from an Antarctic microbial mat.</title>
        <authorList>
            <person name="Baker J."/>
            <person name="Riester C."/>
            <person name="Skinner B."/>
            <person name="Newell A."/>
            <person name="Swingley W."/>
            <person name="Madigan M."/>
            <person name="Jung D."/>
            <person name="Asao M."/>
            <person name="Chen M."/>
            <person name="Loughlin P."/>
            <person name="Pan H."/>
            <person name="Lin S."/>
            <person name="Li N."/>
            <person name="Shaw J."/>
            <person name="Prado M."/>
            <person name="Sherman C."/>
            <person name="Li X."/>
            <person name="Tang J."/>
            <person name="Blankenship R."/>
            <person name="Zhao T."/>
            <person name="Touchman J."/>
            <person name="Sattley M."/>
        </authorList>
    </citation>
    <scope>NUCLEOTIDE SEQUENCE [LARGE SCALE GENOMIC DNA]</scope>
    <source>
        <strain evidence="1 2">ANT.BR</strain>
    </source>
</reference>
<evidence type="ECO:0000313" key="1">
    <source>
        <dbReference type="EMBL" id="OLP05301.1"/>
    </source>
</evidence>
<dbReference type="AlphaFoldDB" id="A0A1Q8YB47"/>
<organism evidence="1 2">
    <name type="scientific">Rhodoferax antarcticus ANT.BR</name>
    <dbReference type="NCBI Taxonomy" id="1111071"/>
    <lineage>
        <taxon>Bacteria</taxon>
        <taxon>Pseudomonadati</taxon>
        <taxon>Pseudomonadota</taxon>
        <taxon>Betaproteobacteria</taxon>
        <taxon>Burkholderiales</taxon>
        <taxon>Comamonadaceae</taxon>
        <taxon>Rhodoferax</taxon>
    </lineage>
</organism>